<evidence type="ECO:0000313" key="2">
    <source>
        <dbReference type="EMBL" id="RUO78005.1"/>
    </source>
</evidence>
<dbReference type="OrthoDB" id="6236822at2"/>
<dbReference type="EMBL" id="PIQF01000001">
    <property type="protein sequence ID" value="RUO78005.1"/>
    <property type="molecule type" value="Genomic_DNA"/>
</dbReference>
<keyword evidence="1" id="KW-1133">Transmembrane helix</keyword>
<keyword evidence="1" id="KW-0472">Membrane</keyword>
<gene>
    <name evidence="2" type="ORF">CWI81_05920</name>
</gene>
<evidence type="ECO:0000313" key="3">
    <source>
        <dbReference type="Proteomes" id="UP000287908"/>
    </source>
</evidence>
<comment type="caution">
    <text evidence="2">The sequence shown here is derived from an EMBL/GenBank/DDBJ whole genome shotgun (WGS) entry which is preliminary data.</text>
</comment>
<protein>
    <submittedName>
        <fullName evidence="2">DUF2919 domain-containing protein</fullName>
    </submittedName>
</protein>
<accession>A0A432ZIZ3</accession>
<keyword evidence="1" id="KW-0812">Transmembrane</keyword>
<dbReference type="InterPro" id="IPR021318">
    <property type="entry name" value="DUF2919"/>
</dbReference>
<dbReference type="Proteomes" id="UP000287908">
    <property type="component" value="Unassembled WGS sequence"/>
</dbReference>
<feature type="transmembrane region" description="Helical" evidence="1">
    <location>
        <begin position="100"/>
        <end position="122"/>
    </location>
</feature>
<dbReference type="Pfam" id="PF11143">
    <property type="entry name" value="DUF2919"/>
    <property type="match status" value="1"/>
</dbReference>
<reference evidence="2 3" key="1">
    <citation type="journal article" date="2011" name="Front. Microbiol.">
        <title>Genomic signatures of strain selection and enhancement in Bacillus atrophaeus var. globigii, a historical biowarfare simulant.</title>
        <authorList>
            <person name="Gibbons H.S."/>
            <person name="Broomall S.M."/>
            <person name="McNew L.A."/>
            <person name="Daligault H."/>
            <person name="Chapman C."/>
            <person name="Bruce D."/>
            <person name="Karavis M."/>
            <person name="Krepps M."/>
            <person name="McGregor P.A."/>
            <person name="Hong C."/>
            <person name="Park K.H."/>
            <person name="Akmal A."/>
            <person name="Feldman A."/>
            <person name="Lin J.S."/>
            <person name="Chang W.E."/>
            <person name="Higgs B.W."/>
            <person name="Demirev P."/>
            <person name="Lindquist J."/>
            <person name="Liem A."/>
            <person name="Fochler E."/>
            <person name="Read T.D."/>
            <person name="Tapia R."/>
            <person name="Johnson S."/>
            <person name="Bishop-Lilly K.A."/>
            <person name="Detter C."/>
            <person name="Han C."/>
            <person name="Sozhamannan S."/>
            <person name="Rosenzweig C.N."/>
            <person name="Skowronski E.W."/>
        </authorList>
    </citation>
    <scope>NUCLEOTIDE SEQUENCE [LARGE SCALE GENOMIC DNA]</scope>
    <source>
        <strain evidence="2 3">CL-SP19</strain>
    </source>
</reference>
<proteinExistence type="predicted"/>
<organism evidence="2 3">
    <name type="scientific">Idiomarina seosinensis</name>
    <dbReference type="NCBI Taxonomy" id="281739"/>
    <lineage>
        <taxon>Bacteria</taxon>
        <taxon>Pseudomonadati</taxon>
        <taxon>Pseudomonadota</taxon>
        <taxon>Gammaproteobacteria</taxon>
        <taxon>Alteromonadales</taxon>
        <taxon>Idiomarinaceae</taxon>
        <taxon>Idiomarina</taxon>
    </lineage>
</organism>
<feature type="transmembrane region" description="Helical" evidence="1">
    <location>
        <begin position="67"/>
        <end position="88"/>
    </location>
</feature>
<feature type="transmembrane region" description="Helical" evidence="1">
    <location>
        <begin position="128"/>
        <end position="147"/>
    </location>
</feature>
<evidence type="ECO:0000256" key="1">
    <source>
        <dbReference type="SAM" id="Phobius"/>
    </source>
</evidence>
<keyword evidence="3" id="KW-1185">Reference proteome</keyword>
<dbReference type="AlphaFoldDB" id="A0A432ZIZ3"/>
<dbReference type="RefSeq" id="WP_126784334.1">
    <property type="nucleotide sequence ID" value="NZ_PIQF01000001.1"/>
</dbReference>
<feature type="transmembrane region" description="Helical" evidence="1">
    <location>
        <begin position="25"/>
        <end position="47"/>
    </location>
</feature>
<sequence>MKSSGSATTFVEKVRYLDKEGRAKIPLSLLVIFLYQMRGYVAGIISLTFSEDRTRLLNLFYNSTEQFGLMLLVGLPSFLVLLATTFAAEDDRNWANRLMGLAQPLLLLSLAFDGVLIGWLFVEQHGHFSFVRAAIIMGWLVTLWYLLKSRQWRFYRRHIASREAQSSH</sequence>
<name>A0A432ZIZ3_9GAMM</name>